<evidence type="ECO:0000313" key="6">
    <source>
        <dbReference type="Proteomes" id="UP000149504"/>
    </source>
</evidence>
<keyword evidence="2" id="KW-0472">Membrane</keyword>
<evidence type="ECO:0000313" key="3">
    <source>
        <dbReference type="EMBL" id="AMZ04930.1"/>
    </source>
</evidence>
<accession>A0A165Y7Y3</accession>
<dbReference type="EMBL" id="KT989885">
    <property type="protein sequence ID" value="AMZ05066.1"/>
    <property type="molecule type" value="Genomic_DNA"/>
</dbReference>
<organism evidence="3 6">
    <name type="scientific">European catfish virus</name>
    <dbReference type="NCBI Taxonomy" id="84739"/>
    <lineage>
        <taxon>Viruses</taxon>
        <taxon>Varidnaviria</taxon>
        <taxon>Bamfordvirae</taxon>
        <taxon>Nucleocytoviricota</taxon>
        <taxon>Megaviricetes</taxon>
        <taxon>Pimascovirales</taxon>
        <taxon>Pimascovirales incertae sedis</taxon>
        <taxon>Iridoviridae</taxon>
        <taxon>Alphairidovirinae</taxon>
        <taxon>Ranavirus</taxon>
        <taxon>Ranavirus perca1</taxon>
        <taxon>Epizootic haematopoietic necrosis virus</taxon>
    </lineage>
</organism>
<dbReference type="Pfam" id="PF19170">
    <property type="entry name" value="DUF5852"/>
    <property type="match status" value="2"/>
</dbReference>
<evidence type="ECO:0000256" key="2">
    <source>
        <dbReference type="SAM" id="Phobius"/>
    </source>
</evidence>
<protein>
    <submittedName>
        <fullName evidence="3">Uncharacterized protein</fullName>
    </submittedName>
</protein>
<feature type="region of interest" description="Disordered" evidence="1">
    <location>
        <begin position="90"/>
        <end position="126"/>
    </location>
</feature>
<proteinExistence type="predicted"/>
<evidence type="ECO:0000256" key="1">
    <source>
        <dbReference type="SAM" id="MobiDB-lite"/>
    </source>
</evidence>
<dbReference type="EMBL" id="KT989884">
    <property type="protein sequence ID" value="AMZ04930.1"/>
    <property type="molecule type" value="Genomic_DNA"/>
</dbReference>
<dbReference type="Proteomes" id="UP000149504">
    <property type="component" value="Segment"/>
</dbReference>
<keyword evidence="2" id="KW-0812">Transmembrane</keyword>
<sequence length="326" mass="35472">MTGPNEKERGFFLYEILFVQKKDIAMIRALCTIVLIAAGAAVALYLSLVYGYYESFGVPDASWLTALTGDRPDAEVPFFDKAVGEAPEDKAAYTERPYPVSSTQSPTTTQSSTTTTTTTQSPTTTTTLKPTTMAVLASIGATPTPVVCHDVRGAMPGIGCDDLVAMGFTVLRREGLPQRGYHTVVMKKHGANRKWIPYITSVKTNPRRGDGVGGWHIMRKKRSPAPVGVWNIPKRLATAAPDASGANKADEPEDVGAWHIMRKKRSVSGTSIEDKKTVAAAPKVQPEAKKDDVNALYGTWHLMRRRRSPFGVWNIPKKLATVAPDV</sequence>
<feature type="transmembrane region" description="Helical" evidence="2">
    <location>
        <begin position="29"/>
        <end position="53"/>
    </location>
</feature>
<evidence type="ECO:0000313" key="4">
    <source>
        <dbReference type="EMBL" id="AMZ05066.1"/>
    </source>
</evidence>
<reference evidence="5 6" key="1">
    <citation type="submission" date="2015-11" db="EMBL/GenBank/DDBJ databases">
        <authorList>
            <person name="Horvath B."/>
        </authorList>
    </citation>
    <scope>NUCLEOTIDE SEQUENCE [LARGE SCALE GENOMIC DNA]</scope>
</reference>
<name>A0A165Y7Y3_9VIRU</name>
<dbReference type="InterPro" id="IPR043880">
    <property type="entry name" value="DUF5852"/>
</dbReference>
<reference evidence="3" key="2">
    <citation type="journal article" date="2016" name="Infect. Genet. Evol.">
        <title>Whole genome sequencing and phylogenetic characterization of brown bullhead (Ameiurus nebulosus) origin ranavirus strains from independent disease outbreaks.</title>
        <authorList>
            <person name="Feher E."/>
            <person name="Doszpoly A."/>
            <person name="Horvath B."/>
            <person name="Marton S."/>
            <person name="Forro B."/>
            <person name="Farkas S.L."/>
            <person name="Banyai K."/>
            <person name="Juhasz T."/>
        </authorList>
    </citation>
    <scope>NUCLEOTIDE SEQUENCE</scope>
    <source>
        <strain evidence="3">13051/2012</strain>
        <strain evidence="4">14612/2012</strain>
    </source>
</reference>
<keyword evidence="2" id="KW-1133">Transmembrane helix</keyword>
<feature type="compositionally biased region" description="Low complexity" evidence="1">
    <location>
        <begin position="101"/>
        <end position="126"/>
    </location>
</feature>
<dbReference type="Proteomes" id="UP000149128">
    <property type="component" value="Segment"/>
</dbReference>
<evidence type="ECO:0000313" key="5">
    <source>
        <dbReference type="Proteomes" id="UP000149128"/>
    </source>
</evidence>